<reference evidence="1 2" key="1">
    <citation type="submission" date="2022-02" db="EMBL/GenBank/DDBJ databases">
        <title>The genome sequence of Shewanella sp. 3B26.</title>
        <authorList>
            <person name="Du J."/>
        </authorList>
    </citation>
    <scope>NUCLEOTIDE SEQUENCE [LARGE SCALE GENOMIC DNA]</scope>
    <source>
        <strain evidence="1 2">3B26</strain>
    </source>
</reference>
<comment type="caution">
    <text evidence="1">The sequence shown here is derived from an EMBL/GenBank/DDBJ whole genome shotgun (WGS) entry which is preliminary data.</text>
</comment>
<dbReference type="Proteomes" id="UP001297581">
    <property type="component" value="Unassembled WGS sequence"/>
</dbReference>
<accession>A0AAJ1BG85</accession>
<keyword evidence="2" id="KW-1185">Reference proteome</keyword>
<dbReference type="AlphaFoldDB" id="A0AAJ1BG85"/>
<dbReference type="EMBL" id="JAKUDL010000002">
    <property type="protein sequence ID" value="MCH4294203.1"/>
    <property type="molecule type" value="Genomic_DNA"/>
</dbReference>
<protein>
    <submittedName>
        <fullName evidence="1">Uncharacterized protein</fullName>
    </submittedName>
</protein>
<sequence length="67" mass="7607">MTLETETPEECEFFKALSRKQAERHCPRWREIERIAAVVRSAEQSSTAIAVALYVKGCRLPEDPEAA</sequence>
<gene>
    <name evidence="1" type="ORF">MJ923_07780</name>
</gene>
<organism evidence="1 2">
    <name type="scientific">Shewanella zhuhaiensis</name>
    <dbReference type="NCBI Taxonomy" id="2919576"/>
    <lineage>
        <taxon>Bacteria</taxon>
        <taxon>Pseudomonadati</taxon>
        <taxon>Pseudomonadota</taxon>
        <taxon>Gammaproteobacteria</taxon>
        <taxon>Alteromonadales</taxon>
        <taxon>Shewanellaceae</taxon>
        <taxon>Shewanella</taxon>
    </lineage>
</organism>
<evidence type="ECO:0000313" key="2">
    <source>
        <dbReference type="Proteomes" id="UP001297581"/>
    </source>
</evidence>
<name>A0AAJ1BG85_9GAMM</name>
<proteinExistence type="predicted"/>
<evidence type="ECO:0000313" key="1">
    <source>
        <dbReference type="EMBL" id="MCH4294203.1"/>
    </source>
</evidence>
<dbReference type="RefSeq" id="WP_240590596.1">
    <property type="nucleotide sequence ID" value="NZ_JAKUDL010000002.1"/>
</dbReference>